<evidence type="ECO:0000256" key="3">
    <source>
        <dbReference type="ARBA" id="ARBA00022737"/>
    </source>
</evidence>
<dbReference type="CDD" id="cd09612">
    <property type="entry name" value="Jacalin"/>
    <property type="match status" value="2"/>
</dbReference>
<dbReference type="Gene3D" id="2.100.10.30">
    <property type="entry name" value="Jacalin-like lectin domain"/>
    <property type="match status" value="2"/>
</dbReference>
<gene>
    <name evidence="5" type="ORF">LSAT_V11C100008050</name>
</gene>
<proteinExistence type="inferred from homology"/>
<dbReference type="PANTHER" id="PTHR47293:SF66">
    <property type="entry name" value="JACALIN-RELATED LECTIN 11-RELATED"/>
    <property type="match status" value="1"/>
</dbReference>
<keyword evidence="2" id="KW-0430">Lectin</keyword>
<name>A0A9R1WKX8_LACSA</name>
<dbReference type="Proteomes" id="UP000235145">
    <property type="component" value="Unassembled WGS sequence"/>
</dbReference>
<dbReference type="SUPFAM" id="SSF51101">
    <property type="entry name" value="Mannose-binding lectins"/>
    <property type="match status" value="2"/>
</dbReference>
<dbReference type="SMART" id="SM00915">
    <property type="entry name" value="Jacalin"/>
    <property type="match status" value="2"/>
</dbReference>
<comment type="similarity">
    <text evidence="1">Belongs to the jacalin lectin family.</text>
</comment>
<dbReference type="GO" id="GO:0030246">
    <property type="term" value="F:carbohydrate binding"/>
    <property type="evidence" value="ECO:0007669"/>
    <property type="project" value="UniProtKB-KW"/>
</dbReference>
<sequence>MGFGDTIIFEECIALGPWGGGTQLVVKDWIFMPDGFIKKITIGYGRVIDYITFQSDTQSSTIGTAGKIGCQNCDMICIQYPNEYLTSISGAIGIHEGSQVVMSVCFHTNRRQYGPFGSAGVTGFSYDGNRGMIVGFHGRFGKFIDSIGIYVMPKSLALYRNCKSDDKSGHKVHFMIIFCSPKVKVFLYLFQLLITGLMPRDVGPWGASGGKLWDDGVFNHVKRVCVHLGKSYDVIYGVQFEYVKKDGKSFSSPVHGGGTGAEKTEQVDLDGVKEYLTGISGFYGPVEGFSGSKGITSIAFHTNKKMYGPYGKERGEAGYAYFTSTASPGKIVGFHGRKSDFLIAIGVHMEYF</sequence>
<evidence type="ECO:0000256" key="1">
    <source>
        <dbReference type="ARBA" id="ARBA00006568"/>
    </source>
</evidence>
<keyword evidence="6" id="KW-1185">Reference proteome</keyword>
<dbReference type="InterPro" id="IPR036404">
    <property type="entry name" value="Jacalin-like_lectin_dom_sf"/>
</dbReference>
<evidence type="ECO:0000313" key="5">
    <source>
        <dbReference type="EMBL" id="KAJ0227311.1"/>
    </source>
</evidence>
<accession>A0A9R1WKX8</accession>
<evidence type="ECO:0000313" key="6">
    <source>
        <dbReference type="Proteomes" id="UP000235145"/>
    </source>
</evidence>
<dbReference type="InterPro" id="IPR001229">
    <property type="entry name" value="Jacalin-like_lectin_dom"/>
</dbReference>
<dbReference type="PANTHER" id="PTHR47293">
    <property type="entry name" value="JACALIN-RELATED LECTIN 3"/>
    <property type="match status" value="1"/>
</dbReference>
<evidence type="ECO:0000259" key="4">
    <source>
        <dbReference type="PROSITE" id="PS51752"/>
    </source>
</evidence>
<protein>
    <recommendedName>
        <fullName evidence="4">Jacalin-type lectin domain-containing protein</fullName>
    </recommendedName>
</protein>
<comment type="caution">
    <text evidence="5">The sequence shown here is derived from an EMBL/GenBank/DDBJ whole genome shotgun (WGS) entry which is preliminary data.</text>
</comment>
<dbReference type="EMBL" id="NBSK02000001">
    <property type="protein sequence ID" value="KAJ0227311.1"/>
    <property type="molecule type" value="Genomic_DNA"/>
</dbReference>
<dbReference type="AlphaFoldDB" id="A0A9R1WKX8"/>
<dbReference type="PROSITE" id="PS51752">
    <property type="entry name" value="JACALIN_LECTIN"/>
    <property type="match status" value="2"/>
</dbReference>
<dbReference type="InterPro" id="IPR033734">
    <property type="entry name" value="Jacalin-like_lectin_dom_plant"/>
</dbReference>
<keyword evidence="3" id="KW-0677">Repeat</keyword>
<organism evidence="5 6">
    <name type="scientific">Lactuca sativa</name>
    <name type="common">Garden lettuce</name>
    <dbReference type="NCBI Taxonomy" id="4236"/>
    <lineage>
        <taxon>Eukaryota</taxon>
        <taxon>Viridiplantae</taxon>
        <taxon>Streptophyta</taxon>
        <taxon>Embryophyta</taxon>
        <taxon>Tracheophyta</taxon>
        <taxon>Spermatophyta</taxon>
        <taxon>Magnoliopsida</taxon>
        <taxon>eudicotyledons</taxon>
        <taxon>Gunneridae</taxon>
        <taxon>Pentapetalae</taxon>
        <taxon>asterids</taxon>
        <taxon>campanulids</taxon>
        <taxon>Asterales</taxon>
        <taxon>Asteraceae</taxon>
        <taxon>Cichorioideae</taxon>
        <taxon>Cichorieae</taxon>
        <taxon>Lactucinae</taxon>
        <taxon>Lactuca</taxon>
    </lineage>
</organism>
<dbReference type="Pfam" id="PF01419">
    <property type="entry name" value="Jacalin"/>
    <property type="match status" value="2"/>
</dbReference>
<feature type="domain" description="Jacalin-type lectin" evidence="4">
    <location>
        <begin position="12"/>
        <end position="153"/>
    </location>
</feature>
<reference evidence="5 6" key="1">
    <citation type="journal article" date="2017" name="Nat. Commun.">
        <title>Genome assembly with in vitro proximity ligation data and whole-genome triplication in lettuce.</title>
        <authorList>
            <person name="Reyes-Chin-Wo S."/>
            <person name="Wang Z."/>
            <person name="Yang X."/>
            <person name="Kozik A."/>
            <person name="Arikit S."/>
            <person name="Song C."/>
            <person name="Xia L."/>
            <person name="Froenicke L."/>
            <person name="Lavelle D.O."/>
            <person name="Truco M.J."/>
            <person name="Xia R."/>
            <person name="Zhu S."/>
            <person name="Xu C."/>
            <person name="Xu H."/>
            <person name="Xu X."/>
            <person name="Cox K."/>
            <person name="Korf I."/>
            <person name="Meyers B.C."/>
            <person name="Michelmore R.W."/>
        </authorList>
    </citation>
    <scope>NUCLEOTIDE SEQUENCE [LARGE SCALE GENOMIC DNA]</scope>
    <source>
        <strain evidence="6">cv. Salinas</strain>
        <tissue evidence="5">Seedlings</tissue>
    </source>
</reference>
<evidence type="ECO:0000256" key="2">
    <source>
        <dbReference type="ARBA" id="ARBA00022734"/>
    </source>
</evidence>
<dbReference type="FunFam" id="2.100.10.30:FF:000001">
    <property type="entry name" value="Jacalin-related lectin 33"/>
    <property type="match status" value="1"/>
</dbReference>
<feature type="domain" description="Jacalin-type lectin" evidence="4">
    <location>
        <begin position="199"/>
        <end position="351"/>
    </location>
</feature>